<evidence type="ECO:0000256" key="14">
    <source>
        <dbReference type="ARBA" id="ARBA00023157"/>
    </source>
</evidence>
<dbReference type="SUPFAM" id="SSF69687">
    <property type="entry name" value="Integrin beta tail domain"/>
    <property type="match status" value="1"/>
</dbReference>
<dbReference type="eggNOG" id="KOG1226">
    <property type="taxonomic scope" value="Eukaryota"/>
</dbReference>
<dbReference type="GO" id="GO:0008305">
    <property type="term" value="C:integrin complex"/>
    <property type="evidence" value="ECO:0007669"/>
    <property type="project" value="TreeGrafter"/>
</dbReference>
<dbReference type="PANTHER" id="PTHR10082">
    <property type="entry name" value="INTEGRIN BETA SUBUNIT"/>
    <property type="match status" value="1"/>
</dbReference>
<dbReference type="InterPro" id="IPR012896">
    <property type="entry name" value="Integrin_bsu_tail"/>
</dbReference>
<dbReference type="InterPro" id="IPR014836">
    <property type="entry name" value="Integrin_bsu_cyt_dom"/>
</dbReference>
<keyword evidence="5" id="KW-0479">Metal-binding</keyword>
<feature type="domain" description="Integrin beta subunit cytoplasmic" evidence="17">
    <location>
        <begin position="332"/>
        <end position="378"/>
    </location>
</feature>
<feature type="transmembrane region" description="Helical" evidence="16">
    <location>
        <begin position="309"/>
        <end position="335"/>
    </location>
</feature>
<evidence type="ECO:0000256" key="8">
    <source>
        <dbReference type="ARBA" id="ARBA00022837"/>
    </source>
</evidence>
<evidence type="ECO:0000256" key="3">
    <source>
        <dbReference type="ARBA" id="ARBA00022536"/>
    </source>
</evidence>
<evidence type="ECO:0000313" key="19">
    <source>
        <dbReference type="EnsemblMetazoa" id="SMAR013221-PA"/>
    </source>
</evidence>
<reference evidence="19" key="2">
    <citation type="submission" date="2015-02" db="UniProtKB">
        <authorList>
            <consortium name="EnsemblMetazoa"/>
        </authorList>
    </citation>
    <scope>IDENTIFICATION</scope>
</reference>
<dbReference type="GO" id="GO:0016477">
    <property type="term" value="P:cell migration"/>
    <property type="evidence" value="ECO:0007669"/>
    <property type="project" value="TreeGrafter"/>
</dbReference>
<evidence type="ECO:0000256" key="5">
    <source>
        <dbReference type="ARBA" id="ARBA00022723"/>
    </source>
</evidence>
<keyword evidence="11 16" id="KW-1133">Transmembrane helix</keyword>
<dbReference type="GO" id="GO:0009986">
    <property type="term" value="C:cell surface"/>
    <property type="evidence" value="ECO:0007669"/>
    <property type="project" value="TreeGrafter"/>
</dbReference>
<evidence type="ECO:0000259" key="18">
    <source>
        <dbReference type="SMART" id="SM01242"/>
    </source>
</evidence>
<dbReference type="GO" id="GO:0007229">
    <property type="term" value="P:integrin-mediated signaling pathway"/>
    <property type="evidence" value="ECO:0007669"/>
    <property type="project" value="UniProtKB-KW"/>
</dbReference>
<comment type="subcellular location">
    <subcellularLocation>
        <location evidence="1">Membrane</location>
        <topology evidence="1">Single-pass type I membrane protein</topology>
    </subcellularLocation>
</comment>
<evidence type="ECO:0000256" key="4">
    <source>
        <dbReference type="ARBA" id="ARBA00022692"/>
    </source>
</evidence>
<proteinExistence type="inferred from homology"/>
<evidence type="ECO:0000256" key="15">
    <source>
        <dbReference type="ARBA" id="ARBA00023180"/>
    </source>
</evidence>
<evidence type="ECO:0000259" key="17">
    <source>
        <dbReference type="SMART" id="SM01241"/>
    </source>
</evidence>
<keyword evidence="3" id="KW-0245">EGF-like domain</keyword>
<dbReference type="InterPro" id="IPR057073">
    <property type="entry name" value="EGF_integrin_2"/>
</dbReference>
<dbReference type="HOGENOM" id="CLU_011772_0_0_1"/>
<dbReference type="Gene3D" id="4.10.1240.30">
    <property type="match status" value="1"/>
</dbReference>
<dbReference type="EMBL" id="JH432223">
    <property type="status" value="NOT_ANNOTATED_CDS"/>
    <property type="molecule type" value="Genomic_DNA"/>
</dbReference>
<dbReference type="STRING" id="126957.T1JH90"/>
<keyword evidence="12" id="KW-0401">Integrin</keyword>
<dbReference type="FunFam" id="2.10.25.10:FF:000036">
    <property type="entry name" value="Integrin beta"/>
    <property type="match status" value="1"/>
</dbReference>
<organism evidence="19 20">
    <name type="scientific">Strigamia maritima</name>
    <name type="common">European centipede</name>
    <name type="synonym">Geophilus maritimus</name>
    <dbReference type="NCBI Taxonomy" id="126957"/>
    <lineage>
        <taxon>Eukaryota</taxon>
        <taxon>Metazoa</taxon>
        <taxon>Ecdysozoa</taxon>
        <taxon>Arthropoda</taxon>
        <taxon>Myriapoda</taxon>
        <taxon>Chilopoda</taxon>
        <taxon>Pleurostigmophora</taxon>
        <taxon>Geophilomorpha</taxon>
        <taxon>Linotaeniidae</taxon>
        <taxon>Strigamia</taxon>
    </lineage>
</organism>
<dbReference type="InterPro" id="IPR032695">
    <property type="entry name" value="Integrin_dom_sf"/>
</dbReference>
<dbReference type="PROSITE" id="PS52047">
    <property type="entry name" value="I_EGF_2"/>
    <property type="match status" value="1"/>
</dbReference>
<dbReference type="EnsemblMetazoa" id="SMAR013221-RA">
    <property type="protein sequence ID" value="SMAR013221-PA"/>
    <property type="gene ID" value="SMAR013221"/>
</dbReference>
<keyword evidence="14" id="KW-1015">Disulfide bond</keyword>
<evidence type="ECO:0000256" key="12">
    <source>
        <dbReference type="ARBA" id="ARBA00023037"/>
    </source>
</evidence>
<keyword evidence="9" id="KW-0460">Magnesium</keyword>
<evidence type="ECO:0000256" key="10">
    <source>
        <dbReference type="ARBA" id="ARBA00022889"/>
    </source>
</evidence>
<reference evidence="20" key="1">
    <citation type="submission" date="2011-05" db="EMBL/GenBank/DDBJ databases">
        <authorList>
            <person name="Richards S.R."/>
            <person name="Qu J."/>
            <person name="Jiang H."/>
            <person name="Jhangiani S.N."/>
            <person name="Agravi P."/>
            <person name="Goodspeed R."/>
            <person name="Gross S."/>
            <person name="Mandapat C."/>
            <person name="Jackson L."/>
            <person name="Mathew T."/>
            <person name="Pu L."/>
            <person name="Thornton R."/>
            <person name="Saada N."/>
            <person name="Wilczek-Boney K.B."/>
            <person name="Lee S."/>
            <person name="Kovar C."/>
            <person name="Wu Y."/>
            <person name="Scherer S.E."/>
            <person name="Worley K.C."/>
            <person name="Muzny D.M."/>
            <person name="Gibbs R."/>
        </authorList>
    </citation>
    <scope>NUCLEOTIDE SEQUENCE</scope>
    <source>
        <strain evidence="20">Brora</strain>
    </source>
</reference>
<dbReference type="Pfam" id="PF23105">
    <property type="entry name" value="EGF_integrin"/>
    <property type="match status" value="1"/>
</dbReference>
<dbReference type="Proteomes" id="UP000014500">
    <property type="component" value="Unassembled WGS sequence"/>
</dbReference>
<dbReference type="GO" id="GO:0005178">
    <property type="term" value="F:integrin binding"/>
    <property type="evidence" value="ECO:0007669"/>
    <property type="project" value="TreeGrafter"/>
</dbReference>
<comment type="similarity">
    <text evidence="2">Belongs to the integrin beta chain family.</text>
</comment>
<dbReference type="GO" id="GO:0033627">
    <property type="term" value="P:cell adhesion mediated by integrin"/>
    <property type="evidence" value="ECO:0007669"/>
    <property type="project" value="TreeGrafter"/>
</dbReference>
<dbReference type="Gene3D" id="2.60.40.1510">
    <property type="entry name" value="ntegrin, alpha v. Chain A, domain 3"/>
    <property type="match status" value="1"/>
</dbReference>
<dbReference type="OMA" id="CECAATE"/>
<dbReference type="SUPFAM" id="SSF57196">
    <property type="entry name" value="EGF/Laminin"/>
    <property type="match status" value="1"/>
</dbReference>
<dbReference type="GO" id="GO:0046872">
    <property type="term" value="F:metal ion binding"/>
    <property type="evidence" value="ECO:0007669"/>
    <property type="project" value="UniProtKB-KW"/>
</dbReference>
<keyword evidence="8" id="KW-0106">Calcium</keyword>
<dbReference type="Pfam" id="PF07965">
    <property type="entry name" value="Integrin_B_tail"/>
    <property type="match status" value="1"/>
</dbReference>
<keyword evidence="15" id="KW-0325">Glycoprotein</keyword>
<dbReference type="GO" id="GO:0007160">
    <property type="term" value="P:cell-matrix adhesion"/>
    <property type="evidence" value="ECO:0007669"/>
    <property type="project" value="TreeGrafter"/>
</dbReference>
<evidence type="ECO:0000256" key="2">
    <source>
        <dbReference type="ARBA" id="ARBA00007449"/>
    </source>
</evidence>
<dbReference type="InterPro" id="IPR057243">
    <property type="entry name" value="Integrin_I-EGF_CS"/>
</dbReference>
<keyword evidence="7" id="KW-0677">Repeat</keyword>
<evidence type="ECO:0000256" key="13">
    <source>
        <dbReference type="ARBA" id="ARBA00023136"/>
    </source>
</evidence>
<keyword evidence="20" id="KW-1185">Reference proteome</keyword>
<evidence type="ECO:0000256" key="6">
    <source>
        <dbReference type="ARBA" id="ARBA00022729"/>
    </source>
</evidence>
<keyword evidence="6" id="KW-0732">Signal</keyword>
<feature type="domain" description="Integrin beta subunit tail" evidence="18">
    <location>
        <begin position="230"/>
        <end position="308"/>
    </location>
</feature>
<protein>
    <recommendedName>
        <fullName evidence="21">Integrin beta subunit tail domain-containing protein</fullName>
    </recommendedName>
</protein>
<dbReference type="InterPro" id="IPR040622">
    <property type="entry name" value="EGF_integrin_1"/>
</dbReference>
<keyword evidence="10" id="KW-0130">Cell adhesion</keyword>
<accession>T1JH90</accession>
<dbReference type="SMART" id="SM01241">
    <property type="entry name" value="Integrin_b_cyt"/>
    <property type="match status" value="1"/>
</dbReference>
<sequence>VHFNVSIRLEDCPKISKQSHIFSLYPVGLSEAVQIQLETLCDCDCELPPQAEMNSARCSYAGSYECGVCNCHGDHFGRLCNCSSNSTAEELLTNNLSCKKDGIGEACSGRGDCVCGECQCHQRTNTQEVVDGQYCHCDNFTCPRDEKQRMCGGPERGFCSCKKCVCEKGWTDEDNACTCTTDDSACLDKKGGVCNGNGICSCGQCKCLETDRGRYEGQLCEDCPDCGGKCDDLRPCVECQIWQSGEYNEDACRNNCTVEIMTQTSLPEALCIFTDKDGCTFRFSYSLDASNKTTIYVLDTKDCPQPANVMAIIIGVAGGILIAGILLALIVRLFFFFKDRRDYARFLEQVKATTWGQEENPIYKAAISNYTNPTYGTAKPVQ</sequence>
<evidence type="ECO:0000256" key="11">
    <source>
        <dbReference type="ARBA" id="ARBA00022989"/>
    </source>
</evidence>
<evidence type="ECO:0000256" key="9">
    <source>
        <dbReference type="ARBA" id="ARBA00022842"/>
    </source>
</evidence>
<dbReference type="Gene3D" id="2.10.25.10">
    <property type="entry name" value="Laminin"/>
    <property type="match status" value="3"/>
</dbReference>
<dbReference type="SMART" id="SM01242">
    <property type="entry name" value="Integrin_B_tail"/>
    <property type="match status" value="1"/>
</dbReference>
<dbReference type="AlphaFoldDB" id="T1JH90"/>
<dbReference type="Pfam" id="PF08725">
    <property type="entry name" value="Integrin_b_cyt"/>
    <property type="match status" value="1"/>
</dbReference>
<dbReference type="GO" id="GO:0007157">
    <property type="term" value="P:heterophilic cell-cell adhesion via plasma membrane cell adhesion molecules"/>
    <property type="evidence" value="ECO:0007669"/>
    <property type="project" value="UniProtKB-ARBA"/>
</dbReference>
<dbReference type="Gene3D" id="1.20.5.100">
    <property type="entry name" value="Cytochrome c1, transmembrane anchor, C-terminal"/>
    <property type="match status" value="1"/>
</dbReference>
<evidence type="ECO:0008006" key="21">
    <source>
        <dbReference type="Google" id="ProtNLM"/>
    </source>
</evidence>
<evidence type="ECO:0000256" key="1">
    <source>
        <dbReference type="ARBA" id="ARBA00004479"/>
    </source>
</evidence>
<dbReference type="PANTHER" id="PTHR10082:SF60">
    <property type="entry name" value="INTEGRIN BETA-PS"/>
    <property type="match status" value="1"/>
</dbReference>
<name>T1JH90_STRMM</name>
<evidence type="ECO:0000256" key="7">
    <source>
        <dbReference type="ARBA" id="ARBA00022737"/>
    </source>
</evidence>
<dbReference type="Pfam" id="PF18372">
    <property type="entry name" value="I-EGF_1"/>
    <property type="match status" value="1"/>
</dbReference>
<dbReference type="PhylomeDB" id="T1JH90"/>
<evidence type="ECO:0000256" key="16">
    <source>
        <dbReference type="SAM" id="Phobius"/>
    </source>
</evidence>
<keyword evidence="4 16" id="KW-0812">Transmembrane</keyword>
<keyword evidence="13 16" id="KW-0472">Membrane</keyword>
<dbReference type="InterPro" id="IPR036349">
    <property type="entry name" value="Integrin_bsu_tail_dom_sf"/>
</dbReference>
<dbReference type="PROSITE" id="PS00243">
    <property type="entry name" value="I_EGF_1"/>
    <property type="match status" value="2"/>
</dbReference>
<dbReference type="SUPFAM" id="SSF69179">
    <property type="entry name" value="Integrin domains"/>
    <property type="match status" value="1"/>
</dbReference>
<evidence type="ECO:0000313" key="20">
    <source>
        <dbReference type="Proteomes" id="UP000014500"/>
    </source>
</evidence>
<dbReference type="PRINTS" id="PR01186">
    <property type="entry name" value="INTEGRINB"/>
</dbReference>
<dbReference type="GO" id="GO:0005925">
    <property type="term" value="C:focal adhesion"/>
    <property type="evidence" value="ECO:0007669"/>
    <property type="project" value="TreeGrafter"/>
</dbReference>
<dbReference type="InterPro" id="IPR015812">
    <property type="entry name" value="Integrin_bsu"/>
</dbReference>